<evidence type="ECO:0000313" key="1">
    <source>
        <dbReference type="EMBL" id="MBC8434421.1"/>
    </source>
</evidence>
<dbReference type="Pfam" id="PF04338">
    <property type="entry name" value="DUF481"/>
    <property type="match status" value="1"/>
</dbReference>
<protein>
    <submittedName>
        <fullName evidence="1">DUF481 domain-containing protein</fullName>
    </submittedName>
</protein>
<dbReference type="InterPro" id="IPR007433">
    <property type="entry name" value="DUF481"/>
</dbReference>
<proteinExistence type="predicted"/>
<dbReference type="AlphaFoldDB" id="A0A8J6TPC6"/>
<dbReference type="EMBL" id="JACNIG010000437">
    <property type="protein sequence ID" value="MBC8434421.1"/>
    <property type="molecule type" value="Genomic_DNA"/>
</dbReference>
<organism evidence="1 2">
    <name type="scientific">Candidatus Desulfatibia vada</name>
    <dbReference type="NCBI Taxonomy" id="2841696"/>
    <lineage>
        <taxon>Bacteria</taxon>
        <taxon>Pseudomonadati</taxon>
        <taxon>Thermodesulfobacteriota</taxon>
        <taxon>Desulfobacteria</taxon>
        <taxon>Desulfobacterales</taxon>
        <taxon>Desulfobacterales incertae sedis</taxon>
        <taxon>Candidatus Desulfatibia</taxon>
    </lineage>
</organism>
<dbReference type="Proteomes" id="UP000605201">
    <property type="component" value="Unassembled WGS sequence"/>
</dbReference>
<comment type="caution">
    <text evidence="1">The sequence shown here is derived from an EMBL/GenBank/DDBJ whole genome shotgun (WGS) entry which is preliminary data.</text>
</comment>
<accession>A0A8J6TPC6</accession>
<name>A0A8J6TPC6_9BACT</name>
<sequence length="367" mass="41500">MKKATNKFNKQSPWRGSNGLLRICLNGGILACLSVFLFVSIANADELQMKNGDRLQGTVVSMSLGKLVFKTSYAGEITIKWDQIAKLTTEKPLEAYLRNEDTLIGKIETTEDGTLILHPADGSPSAPIQLAQVKTLEPLKKKGEWKFNGNISAGFSTETGNTDTEKMNFTGNATIARMPDAVKLYMQYKREFNRGKLSKNQGLGSATYKRFFTKKWFGFGNGTAQMDTFKSMQLLGNVAAGPGYQFYRSRELNLAAQIGPGYGYEKYTKPQSFLHGKSDDSYLAGYWALDFDMWFFDKFFQVFHHNDILYDFQDSTNWKLRTRTGIRIPMVLKLFASIQFNYDYVNRPADGRLKNDQEGMIGLGWAF</sequence>
<gene>
    <name evidence="1" type="ORF">H8D96_21140</name>
</gene>
<evidence type="ECO:0000313" key="2">
    <source>
        <dbReference type="Proteomes" id="UP000605201"/>
    </source>
</evidence>
<reference evidence="1 2" key="1">
    <citation type="submission" date="2020-08" db="EMBL/GenBank/DDBJ databases">
        <title>Bridging the membrane lipid divide: bacteria of the FCB group superphylum have the potential to synthesize archaeal ether lipids.</title>
        <authorList>
            <person name="Villanueva L."/>
            <person name="Von Meijenfeldt F.A.B."/>
            <person name="Westbye A.B."/>
            <person name="Yadav S."/>
            <person name="Hopmans E.C."/>
            <person name="Dutilh B.E."/>
            <person name="Sinninghe Damste J.S."/>
        </authorList>
    </citation>
    <scope>NUCLEOTIDE SEQUENCE [LARGE SCALE GENOMIC DNA]</scope>
    <source>
        <strain evidence="1">NIOZ-UU17</strain>
    </source>
</reference>